<evidence type="ECO:0000256" key="1">
    <source>
        <dbReference type="SAM" id="MobiDB-lite"/>
    </source>
</evidence>
<keyword evidence="2" id="KW-0812">Transmembrane</keyword>
<organism evidence="3 4">
    <name type="scientific">Metabacillus flavus</name>
    <dbReference type="NCBI Taxonomy" id="2823519"/>
    <lineage>
        <taxon>Bacteria</taxon>
        <taxon>Bacillati</taxon>
        <taxon>Bacillota</taxon>
        <taxon>Bacilli</taxon>
        <taxon>Bacillales</taxon>
        <taxon>Bacillaceae</taxon>
        <taxon>Metabacillus</taxon>
    </lineage>
</organism>
<evidence type="ECO:0008006" key="5">
    <source>
        <dbReference type="Google" id="ProtNLM"/>
    </source>
</evidence>
<dbReference type="RefSeq" id="WP_211560278.1">
    <property type="nucleotide sequence ID" value="NZ_JAGVRK010000001.1"/>
</dbReference>
<evidence type="ECO:0000256" key="2">
    <source>
        <dbReference type="SAM" id="Phobius"/>
    </source>
</evidence>
<sequence length="96" mass="10672">MNKRNGLIISGVALSTAGVAATVYLKDRSRREKVTDGVKQAQDKVVSMFSKSKNKEDENFPIDKGGNPDPQDVEDNKMVSEGAQYSVQYYNDNKQQ</sequence>
<gene>
    <name evidence="3" type="ORF">J9317_16095</name>
</gene>
<proteinExistence type="predicted"/>
<evidence type="ECO:0000313" key="4">
    <source>
        <dbReference type="Proteomes" id="UP000682403"/>
    </source>
</evidence>
<keyword evidence="2" id="KW-1133">Transmembrane helix</keyword>
<evidence type="ECO:0000313" key="3">
    <source>
        <dbReference type="EMBL" id="MBS2970269.1"/>
    </source>
</evidence>
<keyword evidence="4" id="KW-1185">Reference proteome</keyword>
<dbReference type="EMBL" id="JAGVRK010000001">
    <property type="protein sequence ID" value="MBS2970269.1"/>
    <property type="molecule type" value="Genomic_DNA"/>
</dbReference>
<dbReference type="Proteomes" id="UP000682403">
    <property type="component" value="Unassembled WGS sequence"/>
</dbReference>
<reference evidence="3 4" key="1">
    <citation type="submission" date="2021-04" db="EMBL/GenBank/DDBJ databases">
        <title>Metabacillus sp. strain KIGAM252 whole genome sequence.</title>
        <authorList>
            <person name="Seo M.-J."/>
            <person name="Cho E.-S."/>
            <person name="Hwang C.Y."/>
            <person name="Yoon D.J."/>
        </authorList>
    </citation>
    <scope>NUCLEOTIDE SEQUENCE [LARGE SCALE GENOMIC DNA]</scope>
    <source>
        <strain evidence="3 4">KIGAM252</strain>
    </source>
</reference>
<accession>A0ABS5LHN4</accession>
<keyword evidence="2" id="KW-0472">Membrane</keyword>
<name>A0ABS5LHN4_9BACI</name>
<feature type="transmembrane region" description="Helical" evidence="2">
    <location>
        <begin position="6"/>
        <end position="25"/>
    </location>
</feature>
<feature type="region of interest" description="Disordered" evidence="1">
    <location>
        <begin position="49"/>
        <end position="75"/>
    </location>
</feature>
<comment type="caution">
    <text evidence="3">The sequence shown here is derived from an EMBL/GenBank/DDBJ whole genome shotgun (WGS) entry which is preliminary data.</text>
</comment>
<protein>
    <recommendedName>
        <fullName evidence="5">YtxH domain-containing protein</fullName>
    </recommendedName>
</protein>